<keyword evidence="12" id="KW-1071">Ligand-gated ion channel</keyword>
<name>A0AAV1K166_9NEOP</name>
<dbReference type="SMART" id="SM00079">
    <property type="entry name" value="PBPe"/>
    <property type="match status" value="1"/>
</dbReference>
<dbReference type="InterPro" id="IPR001320">
    <property type="entry name" value="Iontro_rcpt_C"/>
</dbReference>
<feature type="transmembrane region" description="Helical" evidence="16">
    <location>
        <begin position="401"/>
        <end position="419"/>
    </location>
</feature>
<dbReference type="InterPro" id="IPR028082">
    <property type="entry name" value="Peripla_BP_I"/>
</dbReference>
<feature type="domain" description="Ionotropic glutamate receptor C-terminal" evidence="17">
    <location>
        <begin position="273"/>
        <end position="583"/>
    </location>
</feature>
<keyword evidence="4 16" id="KW-0812">Transmembrane</keyword>
<evidence type="ECO:0000256" key="12">
    <source>
        <dbReference type="ARBA" id="ARBA00023286"/>
    </source>
</evidence>
<protein>
    <submittedName>
        <fullName evidence="19">Uncharacterized protein</fullName>
    </submittedName>
</protein>
<evidence type="ECO:0000256" key="3">
    <source>
        <dbReference type="ARBA" id="ARBA00022448"/>
    </source>
</evidence>
<dbReference type="Pfam" id="PF00060">
    <property type="entry name" value="Lig_chan"/>
    <property type="match status" value="1"/>
</dbReference>
<gene>
    <name evidence="19" type="ORF">LNINA_LOCUS13737</name>
</gene>
<dbReference type="EMBL" id="CAVLEF010000279">
    <property type="protein sequence ID" value="CAK1554880.1"/>
    <property type="molecule type" value="Genomic_DNA"/>
</dbReference>
<dbReference type="SMART" id="SM00918">
    <property type="entry name" value="Lig_chan-Glu_bd"/>
    <property type="match status" value="1"/>
</dbReference>
<accession>A0AAV1K166</accession>
<keyword evidence="11" id="KW-0628">Postsynaptic cell membrane</keyword>
<evidence type="ECO:0000256" key="8">
    <source>
        <dbReference type="ARBA" id="ARBA00023136"/>
    </source>
</evidence>
<dbReference type="Pfam" id="PF10613">
    <property type="entry name" value="Lig_chan-Glu_bd"/>
    <property type="match status" value="1"/>
</dbReference>
<evidence type="ECO:0000259" key="17">
    <source>
        <dbReference type="SMART" id="SM00079"/>
    </source>
</evidence>
<comment type="subcellular location">
    <subcellularLocation>
        <location evidence="1">Membrane</location>
        <topology evidence="1">Multi-pass membrane protein</topology>
    </subcellularLocation>
    <subcellularLocation>
        <location evidence="14">Postsynaptic cell membrane</location>
    </subcellularLocation>
</comment>
<reference evidence="19 20" key="1">
    <citation type="submission" date="2023-11" db="EMBL/GenBank/DDBJ databases">
        <authorList>
            <person name="Okamura Y."/>
        </authorList>
    </citation>
    <scope>NUCLEOTIDE SEQUENCE [LARGE SCALE GENOMIC DNA]</scope>
</reference>
<evidence type="ECO:0000313" key="19">
    <source>
        <dbReference type="EMBL" id="CAK1554880.1"/>
    </source>
</evidence>
<evidence type="ECO:0000256" key="15">
    <source>
        <dbReference type="SAM" id="MobiDB-lite"/>
    </source>
</evidence>
<dbReference type="AlphaFoldDB" id="A0AAV1K166"/>
<proteinExistence type="inferred from homology"/>
<evidence type="ECO:0000256" key="5">
    <source>
        <dbReference type="ARBA" id="ARBA00022989"/>
    </source>
</evidence>
<evidence type="ECO:0000256" key="10">
    <source>
        <dbReference type="ARBA" id="ARBA00023180"/>
    </source>
</evidence>
<evidence type="ECO:0000256" key="13">
    <source>
        <dbReference type="ARBA" id="ARBA00023303"/>
    </source>
</evidence>
<keyword evidence="8 16" id="KW-0472">Membrane</keyword>
<evidence type="ECO:0000256" key="14">
    <source>
        <dbReference type="ARBA" id="ARBA00034100"/>
    </source>
</evidence>
<feature type="transmembrane region" description="Helical" evidence="16">
    <location>
        <begin position="482"/>
        <end position="500"/>
    </location>
</feature>
<evidence type="ECO:0000259" key="18">
    <source>
        <dbReference type="SMART" id="SM00918"/>
    </source>
</evidence>
<dbReference type="GO" id="GO:0045211">
    <property type="term" value="C:postsynaptic membrane"/>
    <property type="evidence" value="ECO:0007669"/>
    <property type="project" value="UniProtKB-SubCell"/>
</dbReference>
<dbReference type="Pfam" id="PF01094">
    <property type="entry name" value="ANF_receptor"/>
    <property type="match status" value="1"/>
</dbReference>
<dbReference type="Gene3D" id="1.10.287.70">
    <property type="match status" value="1"/>
</dbReference>
<dbReference type="InterPro" id="IPR019594">
    <property type="entry name" value="Glu/Gly-bd"/>
</dbReference>
<dbReference type="Gene3D" id="3.40.190.10">
    <property type="entry name" value="Periplasmic binding protein-like II"/>
    <property type="match status" value="1"/>
</dbReference>
<keyword evidence="20" id="KW-1185">Reference proteome</keyword>
<keyword evidence="5 16" id="KW-1133">Transmembrane helix</keyword>
<comment type="similarity">
    <text evidence="2">Belongs to the glutamate-gated ion channel (TC 1.A.10.1) family.</text>
</comment>
<dbReference type="GO" id="GO:0015276">
    <property type="term" value="F:ligand-gated monoatomic ion channel activity"/>
    <property type="evidence" value="ECO:0007669"/>
    <property type="project" value="InterPro"/>
</dbReference>
<dbReference type="Gene3D" id="3.40.50.2300">
    <property type="match status" value="2"/>
</dbReference>
<dbReference type="SUPFAM" id="SSF53850">
    <property type="entry name" value="Periplasmic binding protein-like II"/>
    <property type="match status" value="1"/>
</dbReference>
<dbReference type="FunFam" id="3.40.190.10:FF:000024">
    <property type="entry name" value="Glutamate receptor, ionotropic, delta 1"/>
    <property type="match status" value="1"/>
</dbReference>
<dbReference type="SUPFAM" id="SSF53822">
    <property type="entry name" value="Periplasmic binding protein-like I"/>
    <property type="match status" value="1"/>
</dbReference>
<evidence type="ECO:0000256" key="16">
    <source>
        <dbReference type="SAM" id="Phobius"/>
    </source>
</evidence>
<evidence type="ECO:0000256" key="9">
    <source>
        <dbReference type="ARBA" id="ARBA00023170"/>
    </source>
</evidence>
<comment type="caution">
    <text evidence="19">The sequence shown here is derived from an EMBL/GenBank/DDBJ whole genome shotgun (WGS) entry which is preliminary data.</text>
</comment>
<feature type="domain" description="Ionotropic glutamate receptor L-glutamate and glycine-binding" evidence="18">
    <location>
        <begin position="283"/>
        <end position="347"/>
    </location>
</feature>
<keyword evidence="9" id="KW-0675">Receptor</keyword>
<keyword evidence="10" id="KW-0325">Glycoprotein</keyword>
<dbReference type="InterPro" id="IPR015683">
    <property type="entry name" value="Ionotropic_Glu_rcpt"/>
</dbReference>
<evidence type="ECO:0000256" key="7">
    <source>
        <dbReference type="ARBA" id="ARBA00023065"/>
    </source>
</evidence>
<keyword evidence="6" id="KW-0770">Synapse</keyword>
<dbReference type="InterPro" id="IPR001828">
    <property type="entry name" value="ANF_lig-bd_rcpt"/>
</dbReference>
<keyword evidence="3" id="KW-0813">Transport</keyword>
<evidence type="ECO:0000256" key="6">
    <source>
        <dbReference type="ARBA" id="ARBA00023018"/>
    </source>
</evidence>
<sequence>MDSGVKQLEKLASSLLRLQSIYENLKPGSKSFHVTHVKRVSKAVEVIDFLAELEASDRWSYKYIVLDSSTEIAKDTVIKHARSFKLGRRTYHYLLSGFVMDDHWSENTHEFETLNITGFRVLDYSTKKVKDFLEIWQYGSHISSKAAMMFDSVNLLIEAILRMGRKKSDFLRAAYRRSYSNSTKNTDCNIEERGITPFEFGEKLAKMIRKTEIDGLTGFIKFDDDGRRRNFSLRVVEMTTGTNAETIGTWYDDTGLSTLNELGWVGSVDRNKTYIITSIVEEPYIMPILDYNSNKKKHKGFCVDLAELIMDKLKLKYELRIVKDGKYGGENIDAESGWDGIVGELMRREADLSISSLSVTVYREQVIDFSKTFLSFDTVPEDVPISTESIFSFLLPLSKEIWFCILGSFFAVSICLYIVSKYCPNEYQLRVRTSGNRQTSRIKIPQAKLENTFSLWTAIWFALGSFMQQSSGYSPRSLSGRIVSGVWWFVALFVIVIYTANLTTHLTIAQLNPPLNPIHRISKCPAETNKPCEMLISVMETGLKDFAVAFPKGSPLREGVNLALQKLRNEGALYRLIRTWFMPSSCTNKNHGKEMTLSQIAGLFYILVGGLVLGLIIGFIEYMVYRHKSQEGSGDVSPPGTPIRTPTSPMMRKSQRTLSERDAIDWNAVNFTGYDSPRVQQRQEETAMQGTFGQV</sequence>
<dbReference type="PANTHER" id="PTHR18966">
    <property type="entry name" value="IONOTROPIC GLUTAMATE RECEPTOR"/>
    <property type="match status" value="1"/>
</dbReference>
<keyword evidence="13" id="KW-0407">Ion channel</keyword>
<evidence type="ECO:0000256" key="1">
    <source>
        <dbReference type="ARBA" id="ARBA00004141"/>
    </source>
</evidence>
<feature type="region of interest" description="Disordered" evidence="15">
    <location>
        <begin position="630"/>
        <end position="658"/>
    </location>
</feature>
<dbReference type="Proteomes" id="UP001497472">
    <property type="component" value="Unassembled WGS sequence"/>
</dbReference>
<evidence type="ECO:0000256" key="2">
    <source>
        <dbReference type="ARBA" id="ARBA00008685"/>
    </source>
</evidence>
<feature type="transmembrane region" description="Helical" evidence="16">
    <location>
        <begin position="600"/>
        <end position="620"/>
    </location>
</feature>
<evidence type="ECO:0000313" key="20">
    <source>
        <dbReference type="Proteomes" id="UP001497472"/>
    </source>
</evidence>
<keyword evidence="7" id="KW-0406">Ion transport</keyword>
<organism evidence="19 20">
    <name type="scientific">Leptosia nina</name>
    <dbReference type="NCBI Taxonomy" id="320188"/>
    <lineage>
        <taxon>Eukaryota</taxon>
        <taxon>Metazoa</taxon>
        <taxon>Ecdysozoa</taxon>
        <taxon>Arthropoda</taxon>
        <taxon>Hexapoda</taxon>
        <taxon>Insecta</taxon>
        <taxon>Pterygota</taxon>
        <taxon>Neoptera</taxon>
        <taxon>Endopterygota</taxon>
        <taxon>Lepidoptera</taxon>
        <taxon>Glossata</taxon>
        <taxon>Ditrysia</taxon>
        <taxon>Papilionoidea</taxon>
        <taxon>Pieridae</taxon>
        <taxon>Pierinae</taxon>
        <taxon>Leptosia</taxon>
    </lineage>
</organism>
<evidence type="ECO:0000256" key="4">
    <source>
        <dbReference type="ARBA" id="ARBA00022692"/>
    </source>
</evidence>
<evidence type="ECO:0000256" key="11">
    <source>
        <dbReference type="ARBA" id="ARBA00023257"/>
    </source>
</evidence>